<feature type="transmembrane region" description="Helical" evidence="6">
    <location>
        <begin position="226"/>
        <end position="246"/>
    </location>
</feature>
<feature type="transmembrane region" description="Helical" evidence="6">
    <location>
        <begin position="404"/>
        <end position="423"/>
    </location>
</feature>
<keyword evidence="9" id="KW-1185">Reference proteome</keyword>
<feature type="transmembrane region" description="Helical" evidence="6">
    <location>
        <begin position="566"/>
        <end position="585"/>
    </location>
</feature>
<protein>
    <recommendedName>
        <fullName evidence="7">Major facilitator superfamily (MFS) profile domain-containing protein</fullName>
    </recommendedName>
</protein>
<feature type="transmembrane region" description="Helical" evidence="6">
    <location>
        <begin position="338"/>
        <end position="358"/>
    </location>
</feature>
<dbReference type="PROSITE" id="PS50850">
    <property type="entry name" value="MFS"/>
    <property type="match status" value="1"/>
</dbReference>
<evidence type="ECO:0000313" key="9">
    <source>
        <dbReference type="Proteomes" id="UP000053342"/>
    </source>
</evidence>
<dbReference type="GeneID" id="27362737"/>
<evidence type="ECO:0000256" key="4">
    <source>
        <dbReference type="ARBA" id="ARBA00023136"/>
    </source>
</evidence>
<comment type="subcellular location">
    <subcellularLocation>
        <location evidence="1">Membrane</location>
        <topology evidence="1">Multi-pass membrane protein</topology>
    </subcellularLocation>
</comment>
<dbReference type="OrthoDB" id="2587356at2759"/>
<feature type="transmembrane region" description="Helical" evidence="6">
    <location>
        <begin position="298"/>
        <end position="317"/>
    </location>
</feature>
<dbReference type="RefSeq" id="XP_016257246.1">
    <property type="nucleotide sequence ID" value="XM_016412232.1"/>
</dbReference>
<feature type="transmembrane region" description="Helical" evidence="6">
    <location>
        <begin position="429"/>
        <end position="453"/>
    </location>
</feature>
<evidence type="ECO:0000313" key="8">
    <source>
        <dbReference type="EMBL" id="KIW37030.1"/>
    </source>
</evidence>
<dbReference type="SUPFAM" id="SSF103473">
    <property type="entry name" value="MFS general substrate transporter"/>
    <property type="match status" value="1"/>
</dbReference>
<proteinExistence type="predicted"/>
<feature type="transmembrane region" description="Helical" evidence="6">
    <location>
        <begin position="267"/>
        <end position="286"/>
    </location>
</feature>
<name>A0A0D2D407_9EURO</name>
<evidence type="ECO:0000256" key="2">
    <source>
        <dbReference type="ARBA" id="ARBA00022692"/>
    </source>
</evidence>
<dbReference type="GO" id="GO:0005886">
    <property type="term" value="C:plasma membrane"/>
    <property type="evidence" value="ECO:0007669"/>
    <property type="project" value="TreeGrafter"/>
</dbReference>
<reference evidence="8 9" key="1">
    <citation type="submission" date="2015-01" db="EMBL/GenBank/DDBJ databases">
        <title>The Genome Sequence of Exophiala oligosperma CBS72588.</title>
        <authorList>
            <consortium name="The Broad Institute Genomics Platform"/>
            <person name="Cuomo C."/>
            <person name="de Hoog S."/>
            <person name="Gorbushina A."/>
            <person name="Stielow B."/>
            <person name="Teixiera M."/>
            <person name="Abouelleil A."/>
            <person name="Chapman S.B."/>
            <person name="Priest M."/>
            <person name="Young S.K."/>
            <person name="Wortman J."/>
            <person name="Nusbaum C."/>
            <person name="Birren B."/>
        </authorList>
    </citation>
    <scope>NUCLEOTIDE SEQUENCE [LARGE SCALE GENOMIC DNA]</scope>
    <source>
        <strain evidence="8 9">CBS 72588</strain>
    </source>
</reference>
<feature type="region of interest" description="Disordered" evidence="5">
    <location>
        <begin position="1"/>
        <end position="28"/>
    </location>
</feature>
<dbReference type="AlphaFoldDB" id="A0A0D2D407"/>
<feature type="transmembrane region" description="Helical" evidence="6">
    <location>
        <begin position="378"/>
        <end position="397"/>
    </location>
</feature>
<dbReference type="PANTHER" id="PTHR23501:SF195">
    <property type="entry name" value="PEP5"/>
    <property type="match status" value="1"/>
</dbReference>
<dbReference type="HOGENOM" id="CLU_000960_25_1_1"/>
<dbReference type="InterPro" id="IPR011701">
    <property type="entry name" value="MFS"/>
</dbReference>
<feature type="transmembrane region" description="Helical" evidence="6">
    <location>
        <begin position="465"/>
        <end position="488"/>
    </location>
</feature>
<dbReference type="InterPro" id="IPR020846">
    <property type="entry name" value="MFS_dom"/>
</dbReference>
<dbReference type="VEuPathDB" id="FungiDB:PV06_10663"/>
<organism evidence="8 9">
    <name type="scientific">Exophiala oligosperma</name>
    <dbReference type="NCBI Taxonomy" id="215243"/>
    <lineage>
        <taxon>Eukaryota</taxon>
        <taxon>Fungi</taxon>
        <taxon>Dikarya</taxon>
        <taxon>Ascomycota</taxon>
        <taxon>Pezizomycotina</taxon>
        <taxon>Eurotiomycetes</taxon>
        <taxon>Chaetothyriomycetidae</taxon>
        <taxon>Chaetothyriales</taxon>
        <taxon>Herpotrichiellaceae</taxon>
        <taxon>Exophiala</taxon>
    </lineage>
</organism>
<feature type="transmembrane region" description="Helical" evidence="6">
    <location>
        <begin position="192"/>
        <end position="214"/>
    </location>
</feature>
<dbReference type="Proteomes" id="UP000053342">
    <property type="component" value="Unassembled WGS sequence"/>
</dbReference>
<evidence type="ECO:0000256" key="3">
    <source>
        <dbReference type="ARBA" id="ARBA00022989"/>
    </source>
</evidence>
<dbReference type="Gene3D" id="1.20.1250.20">
    <property type="entry name" value="MFS general substrate transporter like domains"/>
    <property type="match status" value="1"/>
</dbReference>
<keyword evidence="2 6" id="KW-0812">Transmembrane</keyword>
<dbReference type="PANTHER" id="PTHR23501">
    <property type="entry name" value="MAJOR FACILITATOR SUPERFAMILY"/>
    <property type="match status" value="1"/>
</dbReference>
<dbReference type="EMBL" id="KN847346">
    <property type="protein sequence ID" value="KIW37030.1"/>
    <property type="molecule type" value="Genomic_DNA"/>
</dbReference>
<keyword evidence="4 6" id="KW-0472">Membrane</keyword>
<evidence type="ECO:0000259" key="7">
    <source>
        <dbReference type="PROSITE" id="PS50850"/>
    </source>
</evidence>
<gene>
    <name evidence="8" type="ORF">PV06_10663</name>
</gene>
<feature type="domain" description="Major facilitator superfamily (MFS) profile" evidence="7">
    <location>
        <begin position="71"/>
        <end position="515"/>
    </location>
</feature>
<keyword evidence="3 6" id="KW-1133">Transmembrane helix</keyword>
<feature type="transmembrane region" description="Helical" evidence="6">
    <location>
        <begin position="48"/>
        <end position="67"/>
    </location>
</feature>
<accession>A0A0D2D407</accession>
<evidence type="ECO:0000256" key="6">
    <source>
        <dbReference type="SAM" id="Phobius"/>
    </source>
</evidence>
<feature type="transmembrane region" description="Helical" evidence="6">
    <location>
        <begin position="136"/>
        <end position="154"/>
    </location>
</feature>
<dbReference type="InterPro" id="IPR036259">
    <property type="entry name" value="MFS_trans_sf"/>
</dbReference>
<sequence length="618" mass="66281">MTSTREDTMESPNAATVEPPKDFKSINPSPDECIDLDENAEVGVVLGWRTWVVVFISAYLTQVLTNPSVTQILTLRNSLFMQIFTTVAAPSTIAFIVQDIGDQAMSAWVLQTPLLIQAVLNPIIGRLSDVLDRKMLVTLTPIVAFAGSVMSARANDMNLLIAGGVLYGVTLATIGVVGTIPAEILPLKYRTVASGIGFLGGASGGLVAGLVAGAFCRTPGGWRNMFWVQAALQLLVSVCFFVFYWPPKSNREFPKMSVRQIIWACDPIGSFLYIGGATCCIMALNWASGLYSWSNPHVVAPLVIGIVCLLLCGAYEWKGRSDGLMAHVFFQGGRNFPLALFAVLVEGWIYYSAINTIMNQMTLYLGWETDALIIGVRQLAYSGPTIIASIVVIWYSTRYKDVKWPLVASFVLFLITACVFTATKRDWNYVSLGISAVCGIGQAGPLTLLVAVVQYAAPHAYLSTATGAAFSIRAIGGAFGSAVLYTIAFGHVKSHYGNTVAQAAIEAGLSPKDVPILLGVMAGGNGPPTEGSLAGVLSQALPSATLPIIRAARTAGQIVYTRGFQLAWASVIPMAVISIVCCVFLQQVGRLMTEKVEAPLEKTREDVEVKMSSKTEDE</sequence>
<feature type="transmembrane region" description="Helical" evidence="6">
    <location>
        <begin position="79"/>
        <end position="98"/>
    </location>
</feature>
<feature type="transmembrane region" description="Helical" evidence="6">
    <location>
        <begin position="160"/>
        <end position="180"/>
    </location>
</feature>
<evidence type="ECO:0000256" key="5">
    <source>
        <dbReference type="SAM" id="MobiDB-lite"/>
    </source>
</evidence>
<dbReference type="GO" id="GO:0022857">
    <property type="term" value="F:transmembrane transporter activity"/>
    <property type="evidence" value="ECO:0007669"/>
    <property type="project" value="InterPro"/>
</dbReference>
<evidence type="ECO:0000256" key="1">
    <source>
        <dbReference type="ARBA" id="ARBA00004141"/>
    </source>
</evidence>
<dbReference type="Pfam" id="PF07690">
    <property type="entry name" value="MFS_1"/>
    <property type="match status" value="1"/>
</dbReference>